<keyword evidence="5" id="KW-0411">Iron-sulfur</keyword>
<keyword evidence="2" id="KW-0004">4Fe-4S</keyword>
<evidence type="ECO:0000256" key="5">
    <source>
        <dbReference type="ARBA" id="ARBA00023014"/>
    </source>
</evidence>
<dbReference type="InterPro" id="IPR051208">
    <property type="entry name" value="Class-I_Fumarase/Tartrate_DH"/>
</dbReference>
<evidence type="ECO:0000259" key="7">
    <source>
        <dbReference type="Pfam" id="PF05681"/>
    </source>
</evidence>
<evidence type="ECO:0000256" key="1">
    <source>
        <dbReference type="ARBA" id="ARBA00008876"/>
    </source>
</evidence>
<keyword evidence="4" id="KW-0408">Iron</keyword>
<dbReference type="RefSeq" id="WP_270056531.1">
    <property type="nucleotide sequence ID" value="NZ_CP115149.1"/>
</dbReference>
<dbReference type="GO" id="GO:0004333">
    <property type="term" value="F:fumarate hydratase activity"/>
    <property type="evidence" value="ECO:0007669"/>
    <property type="project" value="UniProtKB-EC"/>
</dbReference>
<accession>A0ABY7M636</accession>
<evidence type="ECO:0000313" key="8">
    <source>
        <dbReference type="EMBL" id="WBL36006.1"/>
    </source>
</evidence>
<organism evidence="8 9">
    <name type="scientific">Tepidiforma flava</name>
    <dbReference type="NCBI Taxonomy" id="3004094"/>
    <lineage>
        <taxon>Bacteria</taxon>
        <taxon>Bacillati</taxon>
        <taxon>Chloroflexota</taxon>
        <taxon>Tepidiformia</taxon>
        <taxon>Tepidiformales</taxon>
        <taxon>Tepidiformaceae</taxon>
        <taxon>Tepidiforma</taxon>
    </lineage>
</organism>
<evidence type="ECO:0000256" key="2">
    <source>
        <dbReference type="ARBA" id="ARBA00022485"/>
    </source>
</evidence>
<dbReference type="EC" id="4.2.1.2" evidence="8"/>
<name>A0ABY7M636_9CHLR</name>
<reference evidence="8 9" key="1">
    <citation type="journal article" date="2023" name="ISME J.">
        <title>Thermophilic Dehalococcoidia with unusual traits shed light on an unexpected past.</title>
        <authorList>
            <person name="Palmer M."/>
            <person name="Covington J.K."/>
            <person name="Zhou E.M."/>
            <person name="Thomas S.C."/>
            <person name="Habib N."/>
            <person name="Seymour C.O."/>
            <person name="Lai D."/>
            <person name="Johnston J."/>
            <person name="Hashimi A."/>
            <person name="Jiao J.Y."/>
            <person name="Muok A.R."/>
            <person name="Liu L."/>
            <person name="Xian W.D."/>
            <person name="Zhi X.Y."/>
            <person name="Li M.M."/>
            <person name="Silva L.P."/>
            <person name="Bowen B.P."/>
            <person name="Louie K."/>
            <person name="Briegel A."/>
            <person name="Pett-Ridge J."/>
            <person name="Weber P.K."/>
            <person name="Tocheva E.I."/>
            <person name="Woyke T."/>
            <person name="Northen T.R."/>
            <person name="Mayali X."/>
            <person name="Li W.J."/>
            <person name="Hedlund B.P."/>
        </authorList>
    </citation>
    <scope>NUCLEOTIDE SEQUENCE [LARGE SCALE GENOMIC DNA]</scope>
    <source>
        <strain evidence="8 9">YIM 72310</strain>
    </source>
</reference>
<evidence type="ECO:0000256" key="3">
    <source>
        <dbReference type="ARBA" id="ARBA00022723"/>
    </source>
</evidence>
<keyword evidence="6 8" id="KW-0456">Lyase</keyword>
<dbReference type="NCBIfam" id="NF004885">
    <property type="entry name" value="PRK06246.1"/>
    <property type="match status" value="1"/>
</dbReference>
<evidence type="ECO:0000256" key="6">
    <source>
        <dbReference type="ARBA" id="ARBA00023239"/>
    </source>
</evidence>
<proteinExistence type="inferred from homology"/>
<feature type="domain" description="Fe-S hydro-lyase tartrate dehydratase alpha-type catalytic" evidence="7">
    <location>
        <begin position="11"/>
        <end position="279"/>
    </location>
</feature>
<evidence type="ECO:0000256" key="4">
    <source>
        <dbReference type="ARBA" id="ARBA00023004"/>
    </source>
</evidence>
<dbReference type="PANTHER" id="PTHR30389:SF17">
    <property type="entry name" value="L(+)-TARTRATE DEHYDRATASE SUBUNIT ALPHA-RELATED"/>
    <property type="match status" value="1"/>
</dbReference>
<sequence>MREVPAELITETVARLAIEATHFLPEDVEGAIRAARQTERSPLAVQIIDEILENAQVARERMLPLCQDTGTAVVILEIGQDVHITGGYVIDAVNEGIRRGYSEGYLRKSIAARPFSARVNTGDNTPGVIHTEIVPGDRIKVMFMPKGGGCENMSRYQNFLPGMGKQAVIDFVCETVDMSGGNPCPPLVIGVGVGGTAEKAMTMAKHALFRKIGERSPDPEVAELEQELLQAVNELGVGPQAVGGSTTALDVFVETYPTHITALPVAVNIQCHSARTKQAVI</sequence>
<dbReference type="NCBIfam" id="TIGR00722">
    <property type="entry name" value="ttdA_fumA_fumB"/>
    <property type="match status" value="1"/>
</dbReference>
<dbReference type="EMBL" id="CP115149">
    <property type="protein sequence ID" value="WBL36006.1"/>
    <property type="molecule type" value="Genomic_DNA"/>
</dbReference>
<keyword evidence="3" id="KW-0479">Metal-binding</keyword>
<comment type="similarity">
    <text evidence="1">Belongs to the class-I fumarase family.</text>
</comment>
<protein>
    <submittedName>
        <fullName evidence="8">Fumarate hydratase</fullName>
        <ecNumber evidence="8">4.2.1.2</ecNumber>
    </submittedName>
</protein>
<evidence type="ECO:0000313" key="9">
    <source>
        <dbReference type="Proteomes" id="UP001212803"/>
    </source>
</evidence>
<gene>
    <name evidence="8" type="ORF">O0235_14750</name>
</gene>
<dbReference type="InterPro" id="IPR004646">
    <property type="entry name" value="Fe-S_hydro-lyase_TtdA-typ_cat"/>
</dbReference>
<keyword evidence="9" id="KW-1185">Reference proteome</keyword>
<dbReference type="Proteomes" id="UP001212803">
    <property type="component" value="Chromosome"/>
</dbReference>
<dbReference type="Pfam" id="PF05681">
    <property type="entry name" value="Fumerase"/>
    <property type="match status" value="1"/>
</dbReference>
<dbReference type="PANTHER" id="PTHR30389">
    <property type="entry name" value="FUMARATE HYDRATASE-RELATED"/>
    <property type="match status" value="1"/>
</dbReference>